<dbReference type="GO" id="GO:0005886">
    <property type="term" value="C:plasma membrane"/>
    <property type="evidence" value="ECO:0007669"/>
    <property type="project" value="TreeGrafter"/>
</dbReference>
<evidence type="ECO:0000313" key="7">
    <source>
        <dbReference type="EMBL" id="GBO88787.1"/>
    </source>
</evidence>
<evidence type="ECO:0000256" key="5">
    <source>
        <dbReference type="SAM" id="MobiDB-lite"/>
    </source>
</evidence>
<dbReference type="PANTHER" id="PTHR45138:SF9">
    <property type="entry name" value="DIGUANYLATE CYCLASE DGCM-RELATED"/>
    <property type="match status" value="1"/>
</dbReference>
<organism evidence="7 8">
    <name type="scientific">Marinobacter salsuginis</name>
    <dbReference type="NCBI Taxonomy" id="418719"/>
    <lineage>
        <taxon>Bacteria</taxon>
        <taxon>Pseudomonadati</taxon>
        <taxon>Pseudomonadota</taxon>
        <taxon>Gammaproteobacteria</taxon>
        <taxon>Pseudomonadales</taxon>
        <taxon>Marinobacteraceae</taxon>
        <taxon>Marinobacter</taxon>
    </lineage>
</organism>
<evidence type="ECO:0000256" key="3">
    <source>
        <dbReference type="ARBA" id="ARBA00034247"/>
    </source>
</evidence>
<dbReference type="EC" id="2.7.7.65" evidence="2"/>
<sequence length="495" mass="57119">MASDQSWKDKYLRELESAENREKQWKAERNTLERMLVRTSLASEGQTPELDRLLVRIRKDLRKNRVDVEAWKELQDQIDRQVALLDERQTANDRKPSFFTRKAREPEPQQQQQQTVPESQPESPEQAEAVPGNARDIEDNAQRLRIARRVGQLLGQMLTQVSLEPAAESRARALQQSLLASNDWDELREGLNQVAELVIAAVTRSKREFEAFLKRLDERLELLREHFSAQSSAQSGRLDASEHLDREIREEIERVGQRLQESDDLQDLKQSVSRHLESIGQAVGRFRTQESERERALSEQLEAMQEKVAAMEAHSEQMQEQVRKERLRAMTDLLTELPNREAWQERLSFEYNRWQRYSHPLTVGVLDIDLFKRINDSYGHKAGDRVLQLVAREVRERLRTTDFVARFGGEEFVVLFPETEPADASVVVDKLREHVRKLPFHFRGEPVSVTFSAGLAGFVAGDTEESVFDRADRALYQAKDAGRDQVMIGKSAAGQ</sequence>
<feature type="coiled-coil region" evidence="4">
    <location>
        <begin position="287"/>
        <end position="321"/>
    </location>
</feature>
<dbReference type="EMBL" id="BGZI01000016">
    <property type="protein sequence ID" value="GBO88787.1"/>
    <property type="molecule type" value="Genomic_DNA"/>
</dbReference>
<dbReference type="GO" id="GO:0052621">
    <property type="term" value="F:diguanylate cyclase activity"/>
    <property type="evidence" value="ECO:0007669"/>
    <property type="project" value="UniProtKB-EC"/>
</dbReference>
<feature type="compositionally biased region" description="Low complexity" evidence="5">
    <location>
        <begin position="108"/>
        <end position="126"/>
    </location>
</feature>
<feature type="region of interest" description="Disordered" evidence="5">
    <location>
        <begin position="85"/>
        <end position="136"/>
    </location>
</feature>
<dbReference type="SMART" id="SM00267">
    <property type="entry name" value="GGDEF"/>
    <property type="match status" value="1"/>
</dbReference>
<comment type="catalytic activity">
    <reaction evidence="3">
        <text>2 GTP = 3',3'-c-di-GMP + 2 diphosphate</text>
        <dbReference type="Rhea" id="RHEA:24898"/>
        <dbReference type="ChEBI" id="CHEBI:33019"/>
        <dbReference type="ChEBI" id="CHEBI:37565"/>
        <dbReference type="ChEBI" id="CHEBI:58805"/>
        <dbReference type="EC" id="2.7.7.65"/>
    </reaction>
</comment>
<evidence type="ECO:0000256" key="4">
    <source>
        <dbReference type="SAM" id="Coils"/>
    </source>
</evidence>
<keyword evidence="4" id="KW-0175">Coiled coil</keyword>
<feature type="domain" description="GGDEF" evidence="6">
    <location>
        <begin position="359"/>
        <end position="491"/>
    </location>
</feature>
<feature type="coiled-coil region" evidence="4">
    <location>
        <begin position="8"/>
        <end position="35"/>
    </location>
</feature>
<dbReference type="AlphaFoldDB" id="A0A5M3Q145"/>
<dbReference type="InterPro" id="IPR000160">
    <property type="entry name" value="GGDEF_dom"/>
</dbReference>
<evidence type="ECO:0000256" key="2">
    <source>
        <dbReference type="ARBA" id="ARBA00012528"/>
    </source>
</evidence>
<proteinExistence type="predicted"/>
<evidence type="ECO:0000259" key="6">
    <source>
        <dbReference type="PROSITE" id="PS50887"/>
    </source>
</evidence>
<protein>
    <recommendedName>
        <fullName evidence="2">diguanylate cyclase</fullName>
        <ecNumber evidence="2">2.7.7.65</ecNumber>
    </recommendedName>
</protein>
<dbReference type="InterPro" id="IPR050469">
    <property type="entry name" value="Diguanylate_Cyclase"/>
</dbReference>
<reference evidence="7 8" key="1">
    <citation type="journal article" date="2019" name="J. Gen. Appl. Microbiol.">
        <title>Aerobic degradation of cis-dichloroethene by the marine bacterium Marinobacter salsuginis strain 5N-3.</title>
        <authorList>
            <person name="Inoue Y."/>
            <person name="Fukunaga Y."/>
            <person name="Katsumata H."/>
            <person name="Ohji S."/>
            <person name="Hosoyama A."/>
            <person name="Mori K."/>
            <person name="Ando K."/>
        </authorList>
    </citation>
    <scope>NUCLEOTIDE SEQUENCE [LARGE SCALE GENOMIC DNA]</scope>
    <source>
        <strain evidence="7 8">NBRC 109114</strain>
    </source>
</reference>
<dbReference type="CDD" id="cd01949">
    <property type="entry name" value="GGDEF"/>
    <property type="match status" value="1"/>
</dbReference>
<comment type="cofactor">
    <cofactor evidence="1">
        <name>Mg(2+)</name>
        <dbReference type="ChEBI" id="CHEBI:18420"/>
    </cofactor>
</comment>
<dbReference type="InterPro" id="IPR043128">
    <property type="entry name" value="Rev_trsase/Diguanyl_cyclase"/>
</dbReference>
<feature type="compositionally biased region" description="Basic and acidic residues" evidence="5">
    <location>
        <begin position="85"/>
        <end position="107"/>
    </location>
</feature>
<dbReference type="FunFam" id="3.30.70.270:FF:000001">
    <property type="entry name" value="Diguanylate cyclase domain protein"/>
    <property type="match status" value="1"/>
</dbReference>
<dbReference type="RefSeq" id="WP_136630842.1">
    <property type="nucleotide sequence ID" value="NZ_BGZI01000016.1"/>
</dbReference>
<dbReference type="Proteomes" id="UP000387223">
    <property type="component" value="Unassembled WGS sequence"/>
</dbReference>
<dbReference type="NCBIfam" id="TIGR00254">
    <property type="entry name" value="GGDEF"/>
    <property type="match status" value="1"/>
</dbReference>
<dbReference type="InterPro" id="IPR048516">
    <property type="entry name" value="DGCcoil"/>
</dbReference>
<dbReference type="PROSITE" id="PS50887">
    <property type="entry name" value="GGDEF"/>
    <property type="match status" value="1"/>
</dbReference>
<name>A0A5M3Q145_9GAMM</name>
<dbReference type="PANTHER" id="PTHR45138">
    <property type="entry name" value="REGULATORY COMPONENTS OF SENSORY TRANSDUCTION SYSTEM"/>
    <property type="match status" value="1"/>
</dbReference>
<dbReference type="GO" id="GO:1902201">
    <property type="term" value="P:negative regulation of bacterial-type flagellum-dependent cell motility"/>
    <property type="evidence" value="ECO:0007669"/>
    <property type="project" value="TreeGrafter"/>
</dbReference>
<evidence type="ECO:0000313" key="8">
    <source>
        <dbReference type="Proteomes" id="UP000387223"/>
    </source>
</evidence>
<dbReference type="Pfam" id="PF00990">
    <property type="entry name" value="GGDEF"/>
    <property type="match status" value="1"/>
</dbReference>
<dbReference type="GO" id="GO:0043709">
    <property type="term" value="P:cell adhesion involved in single-species biofilm formation"/>
    <property type="evidence" value="ECO:0007669"/>
    <property type="project" value="TreeGrafter"/>
</dbReference>
<dbReference type="InterPro" id="IPR029787">
    <property type="entry name" value="Nucleotide_cyclase"/>
</dbReference>
<gene>
    <name evidence="7" type="ORF">MSSD14B_24550</name>
</gene>
<dbReference type="Gene3D" id="3.30.70.270">
    <property type="match status" value="1"/>
</dbReference>
<dbReference type="SUPFAM" id="SSF55073">
    <property type="entry name" value="Nucleotide cyclase"/>
    <property type="match status" value="1"/>
</dbReference>
<accession>A0A5M3Q145</accession>
<comment type="caution">
    <text evidence="7">The sequence shown here is derived from an EMBL/GenBank/DDBJ whole genome shotgun (WGS) entry which is preliminary data.</text>
</comment>
<evidence type="ECO:0000256" key="1">
    <source>
        <dbReference type="ARBA" id="ARBA00001946"/>
    </source>
</evidence>
<dbReference type="Pfam" id="PF20975">
    <property type="entry name" value="DGCcoil"/>
    <property type="match status" value="2"/>
</dbReference>